<protein>
    <submittedName>
        <fullName evidence="2">FlgB family protein</fullName>
    </submittedName>
</protein>
<gene>
    <name evidence="2" type="ORF">E2L08_16210</name>
</gene>
<keyword evidence="3" id="KW-1185">Reference proteome</keyword>
<evidence type="ECO:0000313" key="2">
    <source>
        <dbReference type="EMBL" id="TDL74214.1"/>
    </source>
</evidence>
<dbReference type="RefSeq" id="WP_133398140.1">
    <property type="nucleotide sequence ID" value="NZ_SNAA01000028.1"/>
</dbReference>
<proteinExistence type="predicted"/>
<name>A0A4R5ZVD7_9RHOB</name>
<dbReference type="OrthoDB" id="9788334at2"/>
<evidence type="ECO:0000256" key="1">
    <source>
        <dbReference type="SAM" id="MobiDB-lite"/>
    </source>
</evidence>
<reference evidence="2 3" key="1">
    <citation type="submission" date="2019-03" db="EMBL/GenBank/DDBJ databases">
        <title>Primorskyibacter sp. SS33 isolated from sediments.</title>
        <authorList>
            <person name="Xunke S."/>
        </authorList>
    </citation>
    <scope>NUCLEOTIDE SEQUENCE [LARGE SCALE GENOMIC DNA]</scope>
    <source>
        <strain evidence="2 3">SS33</strain>
    </source>
</reference>
<comment type="caution">
    <text evidence="2">The sequence shown here is derived from an EMBL/GenBank/DDBJ whole genome shotgun (WGS) entry which is preliminary data.</text>
</comment>
<dbReference type="Proteomes" id="UP000295701">
    <property type="component" value="Unassembled WGS sequence"/>
</dbReference>
<dbReference type="AlphaFoldDB" id="A0A4R5ZVD7"/>
<organism evidence="2 3">
    <name type="scientific">Palleronia sediminis</name>
    <dbReference type="NCBI Taxonomy" id="2547833"/>
    <lineage>
        <taxon>Bacteria</taxon>
        <taxon>Pseudomonadati</taxon>
        <taxon>Pseudomonadota</taxon>
        <taxon>Alphaproteobacteria</taxon>
        <taxon>Rhodobacterales</taxon>
        <taxon>Roseobacteraceae</taxon>
        <taxon>Palleronia</taxon>
    </lineage>
</organism>
<feature type="region of interest" description="Disordered" evidence="1">
    <location>
        <begin position="57"/>
        <end position="91"/>
    </location>
</feature>
<sequence>MFTSIAISTMARDLATHAAARQGLAARNVANADTPGYRATDLPDFATTLNGTATALRATRPGHLGAGTGPRGADPVDAGAEPSPSGNTVSLESELLRSAGIRQQHEMALGVSGTVRDILRAALGRIR</sequence>
<accession>A0A4R5ZVD7</accession>
<dbReference type="EMBL" id="SNAA01000028">
    <property type="protein sequence ID" value="TDL74214.1"/>
    <property type="molecule type" value="Genomic_DNA"/>
</dbReference>
<evidence type="ECO:0000313" key="3">
    <source>
        <dbReference type="Proteomes" id="UP000295701"/>
    </source>
</evidence>
<dbReference type="NCBIfam" id="NF009270">
    <property type="entry name" value="PRK12627.1"/>
    <property type="match status" value="1"/>
</dbReference>